<evidence type="ECO:0000313" key="5">
    <source>
        <dbReference type="Proteomes" id="UP000092987"/>
    </source>
</evidence>
<feature type="coiled-coil region" evidence="2">
    <location>
        <begin position="644"/>
        <end position="671"/>
    </location>
</feature>
<dbReference type="NCBIfam" id="TIGR03986">
    <property type="entry name" value="TIGR03986 family CRISPR-associated RAMP protein"/>
    <property type="match status" value="1"/>
</dbReference>
<comment type="caution">
    <text evidence="4">The sequence shown here is derived from an EMBL/GenBank/DDBJ whole genome shotgun (WGS) entry which is preliminary data.</text>
</comment>
<evidence type="ECO:0000313" key="4">
    <source>
        <dbReference type="EMBL" id="OCL95815.1"/>
    </source>
</evidence>
<keyword evidence="2" id="KW-0175">Coiled coil</keyword>
<dbReference type="Pfam" id="PF03787">
    <property type="entry name" value="RAMPs"/>
    <property type="match status" value="1"/>
</dbReference>
<feature type="domain" description="CRISPR type III-associated protein" evidence="3">
    <location>
        <begin position="41"/>
        <end position="262"/>
    </location>
</feature>
<dbReference type="RefSeq" id="WP_066390322.1">
    <property type="nucleotide sequence ID" value="NZ_CP035926.1"/>
</dbReference>
<reference evidence="4 5" key="1">
    <citation type="submission" date="2015-10" db="EMBL/GenBank/DDBJ databases">
        <authorList>
            <person name="Rovetto F.F."/>
            <person name="Cocolin L.L."/>
            <person name="Illeghems K.K."/>
            <person name="Van Nieuwerbuegh F.F."/>
            <person name="Houf K.K."/>
        </authorList>
    </citation>
    <scope>NUCLEOTIDE SEQUENCE [LARGE SCALE GENOMIC DNA]</scope>
    <source>
        <strain evidence="4 5">LMG 24486</strain>
    </source>
</reference>
<proteinExistence type="predicted"/>
<name>A0A1C7WSD3_9BACT</name>
<gene>
    <name evidence="4" type="ORF">AA347_01297</name>
</gene>
<organism evidence="4 5">
    <name type="scientific">Aliarcobacter thereius LMG 24486</name>
    <dbReference type="NCBI Taxonomy" id="1032240"/>
    <lineage>
        <taxon>Bacteria</taxon>
        <taxon>Pseudomonadati</taxon>
        <taxon>Campylobacterota</taxon>
        <taxon>Epsilonproteobacteria</taxon>
        <taxon>Campylobacterales</taxon>
        <taxon>Arcobacteraceae</taxon>
        <taxon>Aliarcobacter</taxon>
    </lineage>
</organism>
<dbReference type="Proteomes" id="UP000092987">
    <property type="component" value="Unassembled WGS sequence"/>
</dbReference>
<evidence type="ECO:0000256" key="2">
    <source>
        <dbReference type="SAM" id="Coils"/>
    </source>
</evidence>
<dbReference type="InterPro" id="IPR005537">
    <property type="entry name" value="RAMP_III_fam"/>
</dbReference>
<evidence type="ECO:0000256" key="1">
    <source>
        <dbReference type="ARBA" id="ARBA00023118"/>
    </source>
</evidence>
<protein>
    <submittedName>
        <fullName evidence="4">RAMP superfamily protein</fullName>
    </submittedName>
</protein>
<keyword evidence="5" id="KW-1185">Reference proteome</keyword>
<keyword evidence="1" id="KW-0051">Antiviral defense</keyword>
<accession>A0A1C7WSD3</accession>
<dbReference type="EMBL" id="LLKQ01000001">
    <property type="protein sequence ID" value="OCL95815.1"/>
    <property type="molecule type" value="Genomic_DNA"/>
</dbReference>
<dbReference type="CDD" id="cd09726">
    <property type="entry name" value="RAMP_I_III"/>
    <property type="match status" value="1"/>
</dbReference>
<dbReference type="InterPro" id="IPR023825">
    <property type="entry name" value="CRISPR-assoc_RAMP_BGP1436"/>
</dbReference>
<evidence type="ECO:0000259" key="3">
    <source>
        <dbReference type="Pfam" id="PF03787"/>
    </source>
</evidence>
<sequence length="795" mass="92863">MITAPYNFVPLNKEVYTPYWADLVSHDAPFKDGESGEIDITITAKSPIFIKDSKDEEQFCNHNGQYYIPSSSIKGMVRNVLEIMSFSKLREEVFDDNTYAVRDLSKSNNFYMTEMSQQNNTTYCGWLKKVDSGYIIEDCGVPGRIHHNQIDYALKVEFSKYFSKSDNIFKANDGNQKTAKYKYKLVGDKFHEITLSEKYFSETNKKYDKREFYKYDKNGKNKATLVLTGQPTPRENTGKMGDGKGFEFLFFAPKGELEVSKKLMEKFKFAYFDKRKTEPKESPDWTYWKEKLENGEKVPVFFQINEQKRVEHFGLSYLYKLFYNFSVKDGIENIHYEDNLDLTQAIFGYINKRKNLALKGRVIFSHFKAVENIKELNNRTEVLGTPRASYYPNYIRQNRDDKYSTYMDGDFKISGRKRYPIHKNGVKSTKDTGNENIGTNFKPLDRGVVFKGKLKYHNIKKLELGAILSALTFHNSKDCYHNIGMAKSLGYGKISLDLDNFENIDEYLREFELNISSQIENWSEKDEIKELLTMASEQDNKGNSKLEHMELENFAKVKNAIESLKQYSKLDGIKIKTLETKLKSEDKELVNKIFEEDRLKIEQIKETEKQKAQLEKDWNIVISSTNIDTLKKFIEKYPNELEKIGKIDQAISKLEDKEKQEKEEKRQKEANEKWLSIKKLESKFMQKALEDFISNYPYFKDIAIVQKELENFSKSSKSSSSNISLDDLKKAKDGKRVKTILEKLKNIDDNQKNEIVEIVKELYSTLGKEQKNFFKDAQIGRFLGKELEEKLKNSI</sequence>